<accession>A0A367RNA6</accession>
<dbReference type="AlphaFoldDB" id="A0A367RNA6"/>
<dbReference type="EMBL" id="LXQE01000147">
    <property type="protein sequence ID" value="RCJ36802.1"/>
    <property type="molecule type" value="Genomic_DNA"/>
</dbReference>
<sequence>MNTKADNTIIAFILAFQDLKTALGEQEKQNLKEVAKQLDTQPKAWEDYIKGLLLEIITPNPELNQYYQLYKSKLDNLEEIPDDLLPTEAEISRLNTFEKFTITRGFKPKYEAIGYEGQINNVVVIVGSSSQPEETVKQIKFLEKWKQFLSQSNQSN</sequence>
<name>A0A367RNA6_NOSPU</name>
<dbReference type="Proteomes" id="UP000252085">
    <property type="component" value="Unassembled WGS sequence"/>
</dbReference>
<comment type="caution">
    <text evidence="1">The sequence shown here is derived from an EMBL/GenBank/DDBJ whole genome shotgun (WGS) entry which is preliminary data.</text>
</comment>
<organism evidence="1 2">
    <name type="scientific">Nostoc punctiforme NIES-2108</name>
    <dbReference type="NCBI Taxonomy" id="1356359"/>
    <lineage>
        <taxon>Bacteria</taxon>
        <taxon>Bacillati</taxon>
        <taxon>Cyanobacteriota</taxon>
        <taxon>Cyanophyceae</taxon>
        <taxon>Nostocales</taxon>
        <taxon>Nostocaceae</taxon>
        <taxon>Nostoc</taxon>
    </lineage>
</organism>
<evidence type="ECO:0000313" key="2">
    <source>
        <dbReference type="Proteomes" id="UP000252085"/>
    </source>
</evidence>
<gene>
    <name evidence="1" type="ORF">A6769_14975</name>
</gene>
<evidence type="ECO:0000313" key="1">
    <source>
        <dbReference type="EMBL" id="RCJ36802.1"/>
    </source>
</evidence>
<reference evidence="1 2" key="1">
    <citation type="submission" date="2016-04" db="EMBL/GenBank/DDBJ databases">
        <authorList>
            <person name="Evans L.H."/>
            <person name="Alamgir A."/>
            <person name="Owens N."/>
            <person name="Weber N.D."/>
            <person name="Virtaneva K."/>
            <person name="Barbian K."/>
            <person name="Babar A."/>
            <person name="Rosenke K."/>
        </authorList>
    </citation>
    <scope>NUCLEOTIDE SEQUENCE [LARGE SCALE GENOMIC DNA]</scope>
    <source>
        <strain evidence="1">NIES-2108</strain>
    </source>
</reference>
<protein>
    <submittedName>
        <fullName evidence="1">Uncharacterized protein</fullName>
    </submittedName>
</protein>
<proteinExistence type="predicted"/>